<name>A0AA89C9H0_PINIB</name>
<accession>A0AA89C9H0</accession>
<feature type="signal peptide" evidence="1">
    <location>
        <begin position="1"/>
        <end position="20"/>
    </location>
</feature>
<evidence type="ECO:0000313" key="3">
    <source>
        <dbReference type="Proteomes" id="UP001186944"/>
    </source>
</evidence>
<keyword evidence="3" id="KW-1185">Reference proteome</keyword>
<organism evidence="2 3">
    <name type="scientific">Pinctada imbricata</name>
    <name type="common">Atlantic pearl-oyster</name>
    <name type="synonym">Pinctada martensii</name>
    <dbReference type="NCBI Taxonomy" id="66713"/>
    <lineage>
        <taxon>Eukaryota</taxon>
        <taxon>Metazoa</taxon>
        <taxon>Spiralia</taxon>
        <taxon>Lophotrochozoa</taxon>
        <taxon>Mollusca</taxon>
        <taxon>Bivalvia</taxon>
        <taxon>Autobranchia</taxon>
        <taxon>Pteriomorphia</taxon>
        <taxon>Pterioida</taxon>
        <taxon>Pterioidea</taxon>
        <taxon>Pteriidae</taxon>
        <taxon>Pinctada</taxon>
    </lineage>
</organism>
<dbReference type="AlphaFoldDB" id="A0AA89C9H0"/>
<keyword evidence="1" id="KW-0732">Signal</keyword>
<feature type="chain" id="PRO_5041645838" evidence="1">
    <location>
        <begin position="21"/>
        <end position="632"/>
    </location>
</feature>
<reference evidence="2" key="1">
    <citation type="submission" date="2019-08" db="EMBL/GenBank/DDBJ databases">
        <title>The improved chromosome-level genome for the pearl oyster Pinctada fucata martensii using PacBio sequencing and Hi-C.</title>
        <authorList>
            <person name="Zheng Z."/>
        </authorList>
    </citation>
    <scope>NUCLEOTIDE SEQUENCE</scope>
    <source>
        <strain evidence="2">ZZ-2019</strain>
        <tissue evidence="2">Adductor muscle</tissue>
    </source>
</reference>
<dbReference type="Proteomes" id="UP001186944">
    <property type="component" value="Unassembled WGS sequence"/>
</dbReference>
<gene>
    <name evidence="2" type="ORF">FSP39_023292</name>
</gene>
<evidence type="ECO:0000256" key="1">
    <source>
        <dbReference type="SAM" id="SignalP"/>
    </source>
</evidence>
<protein>
    <submittedName>
        <fullName evidence="2">Uncharacterized protein</fullName>
    </submittedName>
</protein>
<evidence type="ECO:0000313" key="2">
    <source>
        <dbReference type="EMBL" id="KAK3105355.1"/>
    </source>
</evidence>
<proteinExistence type="predicted"/>
<dbReference type="EMBL" id="VSWD01000004">
    <property type="protein sequence ID" value="KAK3105355.1"/>
    <property type="molecule type" value="Genomic_DNA"/>
</dbReference>
<sequence>MVSFTNVIFVFVLLIVHTEGKGHLKNKDDIRDTVQKLFDTIRNMQATRDTVAIPPFKYAEFRGVYESDVKLYFHGSPVESAMRYGFGIWDNNMFATAWVTSCLLEAYHYGNAPKPSEEQIMMSIEFMYKNYHNKNLNYTNSIMAFWPQLYDEGYQAYVSTPVNLLAMFNSTYLIDWDTVYQELDKAGLTEIATTIQHLLRTREGYAHVFHIPPDFDDTSVNLGLGSLLKDLITEFPQSSVLWQSKNSNLSSVFNGLKHYAYRPNGGDRRVNTIDTRTYFYMRRFLENATMENKSVALVTTWVQDLVDIKTEYFKGIITPSNVNNVDITVSANALFGITNSVLTGLVTTEVLDDPEIEQIYVNTSTMIAFQIHTNFSGRPDLALTYYPSVMEFYWFVSRTYAQLQRRHRATGLPHEVMYTVMSTLEEALRTTMTEDVIKQAVYNGTEEAYYDDFLGDGDKDENNKSIRFGEDRLYTTGMAINALITTWTYYDDNTGHLHWHSDTPDGVKKTVSAAVTFLNQHILSGEYEPWNAFFSGSFKGHGTSWSEYPANRYEFFNGTKITDIHHYYGGETIRGMEGVVNETWYQEELKARHSPIDFHGFNRDPEYFPFWCSEAYTYVISMLALSTYDNIA</sequence>
<comment type="caution">
    <text evidence="2">The sequence shown here is derived from an EMBL/GenBank/DDBJ whole genome shotgun (WGS) entry which is preliminary data.</text>
</comment>